<dbReference type="InterPro" id="IPR037062">
    <property type="entry name" value="Malic_N_dom_sf"/>
</dbReference>
<protein>
    <submittedName>
        <fullName evidence="10">NAD-dependent malic enzyme</fullName>
    </submittedName>
</protein>
<dbReference type="InterPro" id="IPR045213">
    <property type="entry name" value="Malic_NAD-bd_bact_type"/>
</dbReference>
<dbReference type="InterPro" id="IPR046346">
    <property type="entry name" value="Aminoacid_DH-like_N_sf"/>
</dbReference>
<dbReference type="InterPro" id="IPR036291">
    <property type="entry name" value="NAD(P)-bd_dom_sf"/>
</dbReference>
<dbReference type="KEGG" id="gza:IC807_03720"/>
<dbReference type="GO" id="GO:0051287">
    <property type="term" value="F:NAD binding"/>
    <property type="evidence" value="ECO:0007669"/>
    <property type="project" value="InterPro"/>
</dbReference>
<dbReference type="FunFam" id="3.40.50.720:FF:000095">
    <property type="entry name" value="NADP-dependent malic enzyme"/>
    <property type="match status" value="1"/>
</dbReference>
<dbReference type="CDD" id="cd05311">
    <property type="entry name" value="NAD_bind_2_malic_enz"/>
    <property type="match status" value="1"/>
</dbReference>
<evidence type="ECO:0000256" key="3">
    <source>
        <dbReference type="ARBA" id="ARBA00022723"/>
    </source>
</evidence>
<reference evidence="10 11" key="1">
    <citation type="submission" date="2020-09" db="EMBL/GenBank/DDBJ databases">
        <title>Complete Geobacillus genomes through the use of hybrid genome assembly.</title>
        <authorList>
            <person name="Vera D.L."/>
            <person name="Venkateswaran K."/>
            <person name="Singh N.K."/>
            <person name="Landry K."/>
        </authorList>
    </citation>
    <scope>NUCLEOTIDE SEQUENCE [LARGE SCALE GENOMIC DNA]</scope>
    <source>
        <strain evidence="10 11">SURF-189</strain>
    </source>
</reference>
<dbReference type="InterPro" id="IPR012301">
    <property type="entry name" value="Malic_N_dom"/>
</dbReference>
<keyword evidence="11" id="KW-1185">Reference proteome</keyword>
<dbReference type="InterPro" id="IPR012302">
    <property type="entry name" value="Malic_NAD-bd"/>
</dbReference>
<feature type="binding site" evidence="7">
    <location>
        <position position="134"/>
    </location>
    <ligand>
        <name>a divalent metal cation</name>
        <dbReference type="ChEBI" id="CHEBI:60240"/>
    </ligand>
</feature>
<dbReference type="Pfam" id="PF00390">
    <property type="entry name" value="malic"/>
    <property type="match status" value="1"/>
</dbReference>
<organism evidence="10 11">
    <name type="scientific">Geobacillus zalihae</name>
    <dbReference type="NCBI Taxonomy" id="213419"/>
    <lineage>
        <taxon>Bacteria</taxon>
        <taxon>Bacillati</taxon>
        <taxon>Bacillota</taxon>
        <taxon>Bacilli</taxon>
        <taxon>Bacillales</taxon>
        <taxon>Anoxybacillaceae</taxon>
        <taxon>Geobacillus</taxon>
    </lineage>
</organism>
<dbReference type="InterPro" id="IPR051674">
    <property type="entry name" value="Malate_Decarboxylase"/>
</dbReference>
<dbReference type="GeneID" id="32063442"/>
<feature type="binding site" evidence="6">
    <location>
        <position position="287"/>
    </location>
    <ligand>
        <name>(S)-malate</name>
        <dbReference type="ChEBI" id="CHEBI:15589"/>
    </ligand>
</feature>
<evidence type="ECO:0000256" key="2">
    <source>
        <dbReference type="ARBA" id="ARBA00008785"/>
    </source>
</evidence>
<dbReference type="GO" id="GO:0016616">
    <property type="term" value="F:oxidoreductase activity, acting on the CH-OH group of donors, NAD or NADP as acceptor"/>
    <property type="evidence" value="ECO:0007669"/>
    <property type="project" value="InterPro"/>
</dbReference>
<feature type="binding site" evidence="7">
    <location>
        <position position="160"/>
    </location>
    <ligand>
        <name>a divalent metal cation</name>
        <dbReference type="ChEBI" id="CHEBI:60240"/>
    </ligand>
</feature>
<dbReference type="Proteomes" id="UP000516388">
    <property type="component" value="Chromosome"/>
</dbReference>
<keyword evidence="3 7" id="KW-0479">Metal-binding</keyword>
<evidence type="ECO:0000259" key="9">
    <source>
        <dbReference type="SMART" id="SM01274"/>
    </source>
</evidence>
<dbReference type="SMART" id="SM00919">
    <property type="entry name" value="Malic_M"/>
    <property type="match status" value="1"/>
</dbReference>
<dbReference type="SUPFAM" id="SSF51735">
    <property type="entry name" value="NAD(P)-binding Rossmann-fold domains"/>
    <property type="match status" value="1"/>
</dbReference>
<comment type="cofactor">
    <cofactor evidence="7">
        <name>Mg(2+)</name>
        <dbReference type="ChEBI" id="CHEBI:18420"/>
    </cofactor>
    <cofactor evidence="7">
        <name>Mn(2+)</name>
        <dbReference type="ChEBI" id="CHEBI:29035"/>
    </cofactor>
    <text evidence="7">Divalent metal cations. Prefers magnesium or manganese.</text>
</comment>
<sequence length="405" mass="42847">MEHLRERALLVHRQARGKLSVEVKVPVVNANDLSLIYSPGVAEPCKEIYVDQDEMYNYTVKGNFVAVVSNGTAVLGLGNIGARAALPVMEGKAALFKAFAGIDAVPLCLDTEDPEQIIQTVKLLEPAFGGINLEDIAAPACFVIEERLRQEMAIPVFHDDQHGTAIVVAAGLTNALKVVGKQLADCRVVINGAGAAGVAIAKLLLSIGVGELIVCDTKGAIYEGRSHGMNAIKEEIARQTNHRRISGTLADVIQGADVFIGVSVAGALTPAMVRTMNRGAVVFALANPVPEIMPDEAKAAGAAVVATGRSDLPNQVNNVLAFPGIFRGALDVRATQINEAMKIAAAEAIAGLIQPEELTEEYVIPNPFDRRVVEAVASAVARAAMETGVARVKEKVEEQNRVREG</sequence>
<comment type="cofactor">
    <cofactor evidence="1">
        <name>Mn(2+)</name>
        <dbReference type="ChEBI" id="CHEBI:29035"/>
    </cofactor>
</comment>
<dbReference type="GO" id="GO:0046872">
    <property type="term" value="F:metal ion binding"/>
    <property type="evidence" value="ECO:0007669"/>
    <property type="project" value="UniProtKB-KW"/>
</dbReference>
<accession>A0A1V9C7H8</accession>
<dbReference type="Gene3D" id="3.40.50.720">
    <property type="entry name" value="NAD(P)-binding Rossmann-like Domain"/>
    <property type="match status" value="1"/>
</dbReference>
<evidence type="ECO:0000313" key="11">
    <source>
        <dbReference type="Proteomes" id="UP000516388"/>
    </source>
</evidence>
<evidence type="ECO:0000259" key="8">
    <source>
        <dbReference type="SMART" id="SM00919"/>
    </source>
</evidence>
<comment type="similarity">
    <text evidence="2">Belongs to the malic enzymes family.</text>
</comment>
<proteinExistence type="inferred from homology"/>
<feature type="domain" description="Malic enzyme N-terminal" evidence="9">
    <location>
        <begin position="16"/>
        <end position="149"/>
    </location>
</feature>
<dbReference type="PANTHER" id="PTHR43237:SF4">
    <property type="entry name" value="NADP-DEPENDENT MALIC ENZYME"/>
    <property type="match status" value="1"/>
</dbReference>
<dbReference type="Gene3D" id="3.40.50.10380">
    <property type="entry name" value="Malic enzyme, N-terminal domain"/>
    <property type="match status" value="1"/>
</dbReference>
<dbReference type="SMART" id="SM01274">
    <property type="entry name" value="malic"/>
    <property type="match status" value="1"/>
</dbReference>
<dbReference type="FunFam" id="3.40.50.10380:FF:000003">
    <property type="entry name" value="NADP-dependent malic enzyme"/>
    <property type="match status" value="1"/>
</dbReference>
<feature type="binding site" evidence="6">
    <location>
        <position position="317"/>
    </location>
    <ligand>
        <name>(S)-malate</name>
        <dbReference type="ChEBI" id="CHEBI:15589"/>
    </ligand>
</feature>
<dbReference type="RefSeq" id="WP_011231030.1">
    <property type="nucleotide sequence ID" value="NZ_CP061470.1"/>
</dbReference>
<evidence type="ECO:0000313" key="10">
    <source>
        <dbReference type="EMBL" id="QNU18789.1"/>
    </source>
</evidence>
<dbReference type="GO" id="GO:0004470">
    <property type="term" value="F:malic enzyme activity"/>
    <property type="evidence" value="ECO:0007669"/>
    <property type="project" value="InterPro"/>
</dbReference>
<feature type="active site" description="Proton donor" evidence="5">
    <location>
        <position position="37"/>
    </location>
</feature>
<evidence type="ECO:0000256" key="6">
    <source>
        <dbReference type="PIRSR" id="PIRSR000106-2"/>
    </source>
</evidence>
<evidence type="ECO:0000256" key="5">
    <source>
        <dbReference type="PIRSR" id="PIRSR000106-1"/>
    </source>
</evidence>
<feature type="domain" description="Malic enzyme NAD-binding" evidence="8">
    <location>
        <begin position="161"/>
        <end position="385"/>
    </location>
</feature>
<gene>
    <name evidence="10" type="ORF">IC807_03720</name>
</gene>
<dbReference type="AlphaFoldDB" id="A0A1V9C7H8"/>
<dbReference type="EMBL" id="CP061470">
    <property type="protein sequence ID" value="QNU18789.1"/>
    <property type="molecule type" value="Genomic_DNA"/>
</dbReference>
<name>A0A1V9C7H8_9BACL</name>
<dbReference type="PIRSF" id="PIRSF000106">
    <property type="entry name" value="ME"/>
    <property type="match status" value="1"/>
</dbReference>
<feature type="active site" description="Proton acceptor" evidence="5">
    <location>
        <position position="92"/>
    </location>
</feature>
<dbReference type="PANTHER" id="PTHR43237">
    <property type="entry name" value="NADP-DEPENDENT MALIC ENZYME"/>
    <property type="match status" value="1"/>
</dbReference>
<evidence type="ECO:0000256" key="4">
    <source>
        <dbReference type="ARBA" id="ARBA00023002"/>
    </source>
</evidence>
<dbReference type="SUPFAM" id="SSF53223">
    <property type="entry name" value="Aminoacid dehydrogenase-like, N-terminal domain"/>
    <property type="match status" value="1"/>
</dbReference>
<dbReference type="InterPro" id="IPR001891">
    <property type="entry name" value="Malic_OxRdtase"/>
</dbReference>
<dbReference type="Pfam" id="PF03949">
    <property type="entry name" value="Malic_M"/>
    <property type="match status" value="1"/>
</dbReference>
<evidence type="ECO:0000256" key="7">
    <source>
        <dbReference type="PIRSR" id="PIRSR000106-3"/>
    </source>
</evidence>
<keyword evidence="4" id="KW-0560">Oxidoreductase</keyword>
<feature type="binding site" evidence="7">
    <location>
        <position position="135"/>
    </location>
    <ligand>
        <name>a divalent metal cation</name>
        <dbReference type="ChEBI" id="CHEBI:60240"/>
    </ligand>
</feature>
<evidence type="ECO:0000256" key="1">
    <source>
        <dbReference type="ARBA" id="ARBA00001936"/>
    </source>
</evidence>